<evidence type="ECO:0000256" key="3">
    <source>
        <dbReference type="ARBA" id="ARBA00022490"/>
    </source>
</evidence>
<dbReference type="GO" id="GO:0005874">
    <property type="term" value="C:microtubule"/>
    <property type="evidence" value="ECO:0007669"/>
    <property type="project" value="UniProtKB-KW"/>
</dbReference>
<keyword evidence="6" id="KW-0206">Cytoskeleton</keyword>
<comment type="caution">
    <text evidence="10">The sequence shown here is derived from an EMBL/GenBank/DDBJ whole genome shotgun (WGS) entry which is preliminary data.</text>
</comment>
<evidence type="ECO:0000259" key="9">
    <source>
        <dbReference type="PROSITE" id="PS50021"/>
    </source>
</evidence>
<reference evidence="10" key="1">
    <citation type="journal article" date="2023" name="Science">
        <title>Genome structures resolve the early diversification of teleost fishes.</title>
        <authorList>
            <person name="Parey E."/>
            <person name="Louis A."/>
            <person name="Montfort J."/>
            <person name="Bouchez O."/>
            <person name="Roques C."/>
            <person name="Iampietro C."/>
            <person name="Lluch J."/>
            <person name="Castinel A."/>
            <person name="Donnadieu C."/>
            <person name="Desvignes T."/>
            <person name="Floi Bucao C."/>
            <person name="Jouanno E."/>
            <person name="Wen M."/>
            <person name="Mejri S."/>
            <person name="Dirks R."/>
            <person name="Jansen H."/>
            <person name="Henkel C."/>
            <person name="Chen W.J."/>
            <person name="Zahm M."/>
            <person name="Cabau C."/>
            <person name="Klopp C."/>
            <person name="Thompson A.W."/>
            <person name="Robinson-Rechavi M."/>
            <person name="Braasch I."/>
            <person name="Lecointre G."/>
            <person name="Bobe J."/>
            <person name="Postlethwait J.H."/>
            <person name="Berthelot C."/>
            <person name="Roest Crollius H."/>
            <person name="Guiguen Y."/>
        </authorList>
    </citation>
    <scope>NUCLEOTIDE SEQUENCE</scope>
    <source>
        <strain evidence="10">NC1722</strain>
    </source>
</reference>
<feature type="domain" description="Calponin-homology (CH)" evidence="9">
    <location>
        <begin position="6"/>
        <end position="122"/>
    </location>
</feature>
<gene>
    <name evidence="10" type="ORF">AAFF_G00133010</name>
</gene>
<comment type="similarity">
    <text evidence="2">Belongs to the hook family.</text>
</comment>
<evidence type="ECO:0000313" key="11">
    <source>
        <dbReference type="Proteomes" id="UP001221898"/>
    </source>
</evidence>
<dbReference type="AlphaFoldDB" id="A0AAD7W9I8"/>
<dbReference type="GO" id="GO:0005813">
    <property type="term" value="C:centrosome"/>
    <property type="evidence" value="ECO:0007669"/>
    <property type="project" value="TreeGrafter"/>
</dbReference>
<keyword evidence="5 7" id="KW-0175">Coiled coil</keyword>
<evidence type="ECO:0000256" key="8">
    <source>
        <dbReference type="SAM" id="SignalP"/>
    </source>
</evidence>
<evidence type="ECO:0000313" key="10">
    <source>
        <dbReference type="EMBL" id="KAJ8388425.1"/>
    </source>
</evidence>
<protein>
    <recommendedName>
        <fullName evidence="9">Calponin-homology (CH) domain-containing protein</fullName>
    </recommendedName>
</protein>
<dbReference type="GO" id="GO:0030705">
    <property type="term" value="P:cytoskeleton-dependent intracellular transport"/>
    <property type="evidence" value="ECO:0007669"/>
    <property type="project" value="InterPro"/>
</dbReference>
<evidence type="ECO:0000256" key="7">
    <source>
        <dbReference type="SAM" id="Coils"/>
    </source>
</evidence>
<dbReference type="PROSITE" id="PS51257">
    <property type="entry name" value="PROKAR_LIPOPROTEIN"/>
    <property type="match status" value="1"/>
</dbReference>
<dbReference type="GO" id="GO:0051959">
    <property type="term" value="F:dynein light intermediate chain binding"/>
    <property type="evidence" value="ECO:0007669"/>
    <property type="project" value="TreeGrafter"/>
</dbReference>
<evidence type="ECO:0000256" key="6">
    <source>
        <dbReference type="ARBA" id="ARBA00023212"/>
    </source>
</evidence>
<evidence type="ECO:0000256" key="4">
    <source>
        <dbReference type="ARBA" id="ARBA00022701"/>
    </source>
</evidence>
<organism evidence="10 11">
    <name type="scientific">Aldrovandia affinis</name>
    <dbReference type="NCBI Taxonomy" id="143900"/>
    <lineage>
        <taxon>Eukaryota</taxon>
        <taxon>Metazoa</taxon>
        <taxon>Chordata</taxon>
        <taxon>Craniata</taxon>
        <taxon>Vertebrata</taxon>
        <taxon>Euteleostomi</taxon>
        <taxon>Actinopterygii</taxon>
        <taxon>Neopterygii</taxon>
        <taxon>Teleostei</taxon>
        <taxon>Notacanthiformes</taxon>
        <taxon>Halosauridae</taxon>
        <taxon>Aldrovandia</taxon>
    </lineage>
</organism>
<dbReference type="PANTHER" id="PTHR18947:SF36">
    <property type="entry name" value="PROTEIN HOOK HOMOLOG 1"/>
    <property type="match status" value="1"/>
</dbReference>
<dbReference type="GO" id="GO:0010256">
    <property type="term" value="P:endomembrane system organization"/>
    <property type="evidence" value="ECO:0007669"/>
    <property type="project" value="UniProtKB-ARBA"/>
</dbReference>
<name>A0AAD7W9I8_9TELE</name>
<dbReference type="Pfam" id="PF19047">
    <property type="entry name" value="HOOK_N"/>
    <property type="match status" value="1"/>
</dbReference>
<dbReference type="InterPro" id="IPR036872">
    <property type="entry name" value="CH_dom_sf"/>
</dbReference>
<sequence length="204" mass="23459">MEVNKTVLCESLIIWLQTFNTTAACKNAQDLTTGVAMAQALHQIDPTWFSESWQSRIKEDVGDNWRLKMNNLKKVLQMMVDYYNEVLAQQISDFPLPDLVQLAEHSDPVELGRLLQLILGCAVKCERKQEYVQIIMTLEESVQHVVMTAIQELMSREMMAQFGVEPLGDVELQLKKALEEMTELMAQKEELAQRCQELDIQIEL</sequence>
<proteinExistence type="inferred from homology"/>
<dbReference type="InterPro" id="IPR043936">
    <property type="entry name" value="HOOK_N"/>
</dbReference>
<dbReference type="EMBL" id="JAINUG010000194">
    <property type="protein sequence ID" value="KAJ8388425.1"/>
    <property type="molecule type" value="Genomic_DNA"/>
</dbReference>
<feature type="chain" id="PRO_5041975351" description="Calponin-homology (CH) domain-containing protein" evidence="8">
    <location>
        <begin position="25"/>
        <end position="204"/>
    </location>
</feature>
<comment type="subcellular location">
    <subcellularLocation>
        <location evidence="1">Cytoplasm</location>
        <location evidence="1">Cytoskeleton</location>
    </subcellularLocation>
</comment>
<dbReference type="PROSITE" id="PS50021">
    <property type="entry name" value="CH"/>
    <property type="match status" value="1"/>
</dbReference>
<dbReference type="SUPFAM" id="SSF116907">
    <property type="entry name" value="Hook domain"/>
    <property type="match status" value="1"/>
</dbReference>
<feature type="signal peptide" evidence="8">
    <location>
        <begin position="1"/>
        <end position="24"/>
    </location>
</feature>
<keyword evidence="8" id="KW-0732">Signal</keyword>
<keyword evidence="11" id="KW-1185">Reference proteome</keyword>
<dbReference type="Gene3D" id="1.10.418.10">
    <property type="entry name" value="Calponin-like domain"/>
    <property type="match status" value="1"/>
</dbReference>
<accession>A0AAD7W9I8</accession>
<evidence type="ECO:0000256" key="5">
    <source>
        <dbReference type="ARBA" id="ARBA00023054"/>
    </source>
</evidence>
<dbReference type="GO" id="GO:0031122">
    <property type="term" value="P:cytoplasmic microtubule organization"/>
    <property type="evidence" value="ECO:0007669"/>
    <property type="project" value="TreeGrafter"/>
</dbReference>
<dbReference type="CDD" id="cd22225">
    <property type="entry name" value="HkD_Hook1"/>
    <property type="match status" value="1"/>
</dbReference>
<dbReference type="GO" id="GO:0005737">
    <property type="term" value="C:cytoplasm"/>
    <property type="evidence" value="ECO:0007669"/>
    <property type="project" value="TreeGrafter"/>
</dbReference>
<keyword evidence="4" id="KW-0493">Microtubule</keyword>
<dbReference type="GO" id="GO:0008017">
    <property type="term" value="F:microtubule binding"/>
    <property type="evidence" value="ECO:0007669"/>
    <property type="project" value="TreeGrafter"/>
</dbReference>
<dbReference type="PANTHER" id="PTHR18947">
    <property type="entry name" value="HOOK PROTEINS"/>
    <property type="match status" value="1"/>
</dbReference>
<feature type="coiled-coil region" evidence="7">
    <location>
        <begin position="167"/>
        <end position="201"/>
    </location>
</feature>
<evidence type="ECO:0000256" key="1">
    <source>
        <dbReference type="ARBA" id="ARBA00004245"/>
    </source>
</evidence>
<keyword evidence="3" id="KW-0963">Cytoplasm</keyword>
<dbReference type="InterPro" id="IPR001715">
    <property type="entry name" value="CH_dom"/>
</dbReference>
<evidence type="ECO:0000256" key="2">
    <source>
        <dbReference type="ARBA" id="ARBA00006946"/>
    </source>
</evidence>
<dbReference type="FunFam" id="1.10.418.10:FF:000024">
    <property type="entry name" value="Hook homolog 3 (Drosophila)"/>
    <property type="match status" value="1"/>
</dbReference>
<dbReference type="Proteomes" id="UP001221898">
    <property type="component" value="Unassembled WGS sequence"/>
</dbReference>